<protein>
    <submittedName>
        <fullName evidence="2">Uncharacterized protein</fullName>
    </submittedName>
</protein>
<reference evidence="2 3" key="1">
    <citation type="submission" date="2019-03" db="EMBL/GenBank/DDBJ databases">
        <title>Draft genome sequences of novel Actinobacteria.</title>
        <authorList>
            <person name="Sahin N."/>
            <person name="Ay H."/>
            <person name="Saygin H."/>
        </authorList>
    </citation>
    <scope>NUCLEOTIDE SEQUENCE [LARGE SCALE GENOMIC DNA]</scope>
    <source>
        <strain evidence="2 3">H3C3</strain>
    </source>
</reference>
<keyword evidence="3" id="KW-1185">Reference proteome</keyword>
<evidence type="ECO:0000313" key="3">
    <source>
        <dbReference type="Proteomes" id="UP000294513"/>
    </source>
</evidence>
<feature type="compositionally biased region" description="Basic and acidic residues" evidence="1">
    <location>
        <begin position="9"/>
        <end position="24"/>
    </location>
</feature>
<dbReference type="AlphaFoldDB" id="A0A4R5BLG5"/>
<dbReference type="OrthoDB" id="4244057at2"/>
<feature type="region of interest" description="Disordered" evidence="1">
    <location>
        <begin position="1"/>
        <end position="46"/>
    </location>
</feature>
<comment type="caution">
    <text evidence="2">The sequence shown here is derived from an EMBL/GenBank/DDBJ whole genome shotgun (WGS) entry which is preliminary data.</text>
</comment>
<gene>
    <name evidence="2" type="ORF">E1298_17780</name>
</gene>
<dbReference type="Proteomes" id="UP000294513">
    <property type="component" value="Unassembled WGS sequence"/>
</dbReference>
<dbReference type="EMBL" id="SMKU01000083">
    <property type="protein sequence ID" value="TDD86106.1"/>
    <property type="molecule type" value="Genomic_DNA"/>
</dbReference>
<evidence type="ECO:0000313" key="2">
    <source>
        <dbReference type="EMBL" id="TDD86106.1"/>
    </source>
</evidence>
<name>A0A4R5BLG5_9ACTN</name>
<sequence>MSRGCSETVRPDDAREERVMRRAEVPGGVKRWRGPPVVPDATGQPRDRALLDERCTTGTRCSTRLEFVGRIAGDDVGYVGVTGAEARAWAAQATADQSPRPAP</sequence>
<proteinExistence type="predicted"/>
<evidence type="ECO:0000256" key="1">
    <source>
        <dbReference type="SAM" id="MobiDB-lite"/>
    </source>
</evidence>
<organism evidence="2 3">
    <name type="scientific">Actinomadura rubrisoli</name>
    <dbReference type="NCBI Taxonomy" id="2530368"/>
    <lineage>
        <taxon>Bacteria</taxon>
        <taxon>Bacillati</taxon>
        <taxon>Actinomycetota</taxon>
        <taxon>Actinomycetes</taxon>
        <taxon>Streptosporangiales</taxon>
        <taxon>Thermomonosporaceae</taxon>
        <taxon>Actinomadura</taxon>
    </lineage>
</organism>
<accession>A0A4R5BLG5</accession>